<accession>A0A9K3HVL2</accession>
<dbReference type="AlphaFoldDB" id="A0A9K3HVL2"/>
<dbReference type="Gramene" id="mRNA:HanXRQr2_Chr10g0427511">
    <property type="protein sequence ID" value="mRNA:HanXRQr2_Chr10g0427511"/>
    <property type="gene ID" value="HanXRQr2_Chr10g0427511"/>
</dbReference>
<protein>
    <submittedName>
        <fullName evidence="1">Uncharacterized protein</fullName>
    </submittedName>
</protein>
<evidence type="ECO:0000313" key="1">
    <source>
        <dbReference type="EMBL" id="KAF5785338.1"/>
    </source>
</evidence>
<evidence type="ECO:0000313" key="2">
    <source>
        <dbReference type="Proteomes" id="UP000215914"/>
    </source>
</evidence>
<keyword evidence="2" id="KW-1185">Reference proteome</keyword>
<sequence length="187" mass="20367">MVLFKKFSQRPSECMVIPEGALVMTGMSLLWRDSWLYLAFQRVDKGEWSLFDFVDPPRNAALRPADRVIGEQEPDVLRIHLKQFLLPAIPADPSAYVSQPHPDGGSIISVAETKKPTRVKITGRKVMTTGATTSPVAVSISMASGGAVVTAPTILVSPPRAQKKRRIMPHLTSFQAIKAAHALPAGE</sequence>
<dbReference type="Proteomes" id="UP000215914">
    <property type="component" value="Unassembled WGS sequence"/>
</dbReference>
<proteinExistence type="predicted"/>
<name>A0A9K3HVL2_HELAN</name>
<gene>
    <name evidence="1" type="ORF">HanXRQr2_Chr10g0427511</name>
</gene>
<organism evidence="1 2">
    <name type="scientific">Helianthus annuus</name>
    <name type="common">Common sunflower</name>
    <dbReference type="NCBI Taxonomy" id="4232"/>
    <lineage>
        <taxon>Eukaryota</taxon>
        <taxon>Viridiplantae</taxon>
        <taxon>Streptophyta</taxon>
        <taxon>Embryophyta</taxon>
        <taxon>Tracheophyta</taxon>
        <taxon>Spermatophyta</taxon>
        <taxon>Magnoliopsida</taxon>
        <taxon>eudicotyledons</taxon>
        <taxon>Gunneridae</taxon>
        <taxon>Pentapetalae</taxon>
        <taxon>asterids</taxon>
        <taxon>campanulids</taxon>
        <taxon>Asterales</taxon>
        <taxon>Asteraceae</taxon>
        <taxon>Asteroideae</taxon>
        <taxon>Heliantheae alliance</taxon>
        <taxon>Heliantheae</taxon>
        <taxon>Helianthus</taxon>
    </lineage>
</organism>
<reference evidence="1" key="1">
    <citation type="journal article" date="2017" name="Nature">
        <title>The sunflower genome provides insights into oil metabolism, flowering and Asterid evolution.</title>
        <authorList>
            <person name="Badouin H."/>
            <person name="Gouzy J."/>
            <person name="Grassa C.J."/>
            <person name="Murat F."/>
            <person name="Staton S.E."/>
            <person name="Cottret L."/>
            <person name="Lelandais-Briere C."/>
            <person name="Owens G.L."/>
            <person name="Carrere S."/>
            <person name="Mayjonade B."/>
            <person name="Legrand L."/>
            <person name="Gill N."/>
            <person name="Kane N.C."/>
            <person name="Bowers J.E."/>
            <person name="Hubner S."/>
            <person name="Bellec A."/>
            <person name="Berard A."/>
            <person name="Berges H."/>
            <person name="Blanchet N."/>
            <person name="Boniface M.C."/>
            <person name="Brunel D."/>
            <person name="Catrice O."/>
            <person name="Chaidir N."/>
            <person name="Claudel C."/>
            <person name="Donnadieu C."/>
            <person name="Faraut T."/>
            <person name="Fievet G."/>
            <person name="Helmstetter N."/>
            <person name="King M."/>
            <person name="Knapp S.J."/>
            <person name="Lai Z."/>
            <person name="Le Paslier M.C."/>
            <person name="Lippi Y."/>
            <person name="Lorenzon L."/>
            <person name="Mandel J.R."/>
            <person name="Marage G."/>
            <person name="Marchand G."/>
            <person name="Marquand E."/>
            <person name="Bret-Mestries E."/>
            <person name="Morien E."/>
            <person name="Nambeesan S."/>
            <person name="Nguyen T."/>
            <person name="Pegot-Espagnet P."/>
            <person name="Pouilly N."/>
            <person name="Raftis F."/>
            <person name="Sallet E."/>
            <person name="Schiex T."/>
            <person name="Thomas J."/>
            <person name="Vandecasteele C."/>
            <person name="Vares D."/>
            <person name="Vear F."/>
            <person name="Vautrin S."/>
            <person name="Crespi M."/>
            <person name="Mangin B."/>
            <person name="Burke J.M."/>
            <person name="Salse J."/>
            <person name="Munos S."/>
            <person name="Vincourt P."/>
            <person name="Rieseberg L.H."/>
            <person name="Langlade N.B."/>
        </authorList>
    </citation>
    <scope>NUCLEOTIDE SEQUENCE</scope>
    <source>
        <tissue evidence="1">Leaves</tissue>
    </source>
</reference>
<comment type="caution">
    <text evidence="1">The sequence shown here is derived from an EMBL/GenBank/DDBJ whole genome shotgun (WGS) entry which is preliminary data.</text>
</comment>
<dbReference type="EMBL" id="MNCJ02000325">
    <property type="protein sequence ID" value="KAF5785338.1"/>
    <property type="molecule type" value="Genomic_DNA"/>
</dbReference>
<reference evidence="1" key="2">
    <citation type="submission" date="2020-06" db="EMBL/GenBank/DDBJ databases">
        <title>Helianthus annuus Genome sequencing and assembly Release 2.</title>
        <authorList>
            <person name="Gouzy J."/>
            <person name="Langlade N."/>
            <person name="Munos S."/>
        </authorList>
    </citation>
    <scope>NUCLEOTIDE SEQUENCE</scope>
    <source>
        <tissue evidence="1">Leaves</tissue>
    </source>
</reference>